<evidence type="ECO:0000256" key="6">
    <source>
        <dbReference type="ARBA" id="ARBA00023277"/>
    </source>
</evidence>
<evidence type="ECO:0000313" key="9">
    <source>
        <dbReference type="EMBL" id="SFC32179.1"/>
    </source>
</evidence>
<evidence type="ECO:0000256" key="4">
    <source>
        <dbReference type="ARBA" id="ARBA00022741"/>
    </source>
</evidence>
<evidence type="ECO:0000256" key="5">
    <source>
        <dbReference type="ARBA" id="ARBA00022840"/>
    </source>
</evidence>
<dbReference type="GO" id="GO:0005524">
    <property type="term" value="F:ATP binding"/>
    <property type="evidence" value="ECO:0007669"/>
    <property type="project" value="UniProtKB-KW"/>
</dbReference>
<evidence type="ECO:0000259" key="8">
    <source>
        <dbReference type="Pfam" id="PF01467"/>
    </source>
</evidence>
<dbReference type="InterPro" id="IPR004821">
    <property type="entry name" value="Cyt_trans-like"/>
</dbReference>
<dbReference type="NCBIfam" id="TIGR02199">
    <property type="entry name" value="rfaE_dom_II"/>
    <property type="match status" value="1"/>
</dbReference>
<gene>
    <name evidence="9" type="ORF">SAMN05216167_101870</name>
</gene>
<dbReference type="EC" id="2.7.7.70" evidence="1"/>
<keyword evidence="6" id="KW-0119">Carbohydrate metabolism</keyword>
<dbReference type="OrthoDB" id="9795543at2"/>
<protein>
    <recommendedName>
        <fullName evidence="1">D-glycero-beta-D-manno-heptose 1-phosphate adenylyltransferase</fullName>
        <ecNumber evidence="1">2.7.7.70</ecNumber>
    </recommendedName>
</protein>
<dbReference type="Gene3D" id="3.40.50.620">
    <property type="entry name" value="HUPs"/>
    <property type="match status" value="1"/>
</dbReference>
<evidence type="ECO:0000256" key="1">
    <source>
        <dbReference type="ARBA" id="ARBA00012519"/>
    </source>
</evidence>
<feature type="domain" description="Cytidyltransferase-like" evidence="8">
    <location>
        <begin position="28"/>
        <end position="122"/>
    </location>
</feature>
<dbReference type="InterPro" id="IPR011914">
    <property type="entry name" value="RfaE_dom_II"/>
</dbReference>
<dbReference type="EMBL" id="FOLQ01000001">
    <property type="protein sequence ID" value="SFC32179.1"/>
    <property type="molecule type" value="Genomic_DNA"/>
</dbReference>
<dbReference type="InterPro" id="IPR014729">
    <property type="entry name" value="Rossmann-like_a/b/a_fold"/>
</dbReference>
<dbReference type="PANTHER" id="PTHR43793">
    <property type="entry name" value="FAD SYNTHASE"/>
    <property type="match status" value="1"/>
</dbReference>
<organism evidence="9 10">
    <name type="scientific">Spirosoma endophyticum</name>
    <dbReference type="NCBI Taxonomy" id="662367"/>
    <lineage>
        <taxon>Bacteria</taxon>
        <taxon>Pseudomonadati</taxon>
        <taxon>Bacteroidota</taxon>
        <taxon>Cytophagia</taxon>
        <taxon>Cytophagales</taxon>
        <taxon>Cytophagaceae</taxon>
        <taxon>Spirosoma</taxon>
    </lineage>
</organism>
<accession>A0A1I1I6Y3</accession>
<keyword evidence="2" id="KW-0808">Transferase</keyword>
<evidence type="ECO:0000313" key="10">
    <source>
        <dbReference type="Proteomes" id="UP000198598"/>
    </source>
</evidence>
<dbReference type="RefSeq" id="WP_093823216.1">
    <property type="nucleotide sequence ID" value="NZ_FOLQ01000001.1"/>
</dbReference>
<reference evidence="9 10" key="1">
    <citation type="submission" date="2016-10" db="EMBL/GenBank/DDBJ databases">
        <authorList>
            <person name="de Groot N.N."/>
        </authorList>
    </citation>
    <scope>NUCLEOTIDE SEQUENCE [LARGE SCALE GENOMIC DNA]</scope>
    <source>
        <strain evidence="9 10">DSM 26130</strain>
    </source>
</reference>
<evidence type="ECO:0000256" key="7">
    <source>
        <dbReference type="ARBA" id="ARBA00047428"/>
    </source>
</evidence>
<dbReference type="AlphaFoldDB" id="A0A1I1I6Y3"/>
<dbReference type="GO" id="GO:0016779">
    <property type="term" value="F:nucleotidyltransferase activity"/>
    <property type="evidence" value="ECO:0007669"/>
    <property type="project" value="UniProtKB-KW"/>
</dbReference>
<name>A0A1I1I6Y3_9BACT</name>
<sequence length="159" mass="17629">MTESKILTREQAIQRADQWRAEGQQIVFTNGCFDIVHLGHIDYLEKARHLGDRLILGLNTDASVSCVKGPLRPVVDEYARARLMAAFEFVDAVVLFGEPTPIELIEVIRPDVLVKGNDYTVATIVGADFVLGRGGRVETVALVPGYSTTKLIDRIKQSY</sequence>
<dbReference type="Pfam" id="PF01467">
    <property type="entry name" value="CTP_transf_like"/>
    <property type="match status" value="1"/>
</dbReference>
<dbReference type="PANTHER" id="PTHR43793:SF2">
    <property type="entry name" value="BIFUNCTIONAL PROTEIN HLDE"/>
    <property type="match status" value="1"/>
</dbReference>
<keyword evidence="10" id="KW-1185">Reference proteome</keyword>
<comment type="catalytic activity">
    <reaction evidence="7">
        <text>D-glycero-beta-D-manno-heptose 1-phosphate + ATP + H(+) = ADP-D-glycero-beta-D-manno-heptose + diphosphate</text>
        <dbReference type="Rhea" id="RHEA:27465"/>
        <dbReference type="ChEBI" id="CHEBI:15378"/>
        <dbReference type="ChEBI" id="CHEBI:30616"/>
        <dbReference type="ChEBI" id="CHEBI:33019"/>
        <dbReference type="ChEBI" id="CHEBI:59967"/>
        <dbReference type="ChEBI" id="CHEBI:61593"/>
        <dbReference type="EC" id="2.7.7.70"/>
    </reaction>
</comment>
<keyword evidence="3" id="KW-0548">Nucleotidyltransferase</keyword>
<dbReference type="STRING" id="662367.SAMN05216167_101870"/>
<keyword evidence="4" id="KW-0547">Nucleotide-binding</keyword>
<dbReference type="GO" id="GO:0005975">
    <property type="term" value="P:carbohydrate metabolic process"/>
    <property type="evidence" value="ECO:0007669"/>
    <property type="project" value="InterPro"/>
</dbReference>
<evidence type="ECO:0000256" key="3">
    <source>
        <dbReference type="ARBA" id="ARBA00022695"/>
    </source>
</evidence>
<keyword evidence="5" id="KW-0067">ATP-binding</keyword>
<dbReference type="NCBIfam" id="TIGR00125">
    <property type="entry name" value="cyt_tran_rel"/>
    <property type="match status" value="1"/>
</dbReference>
<dbReference type="Proteomes" id="UP000198598">
    <property type="component" value="Unassembled WGS sequence"/>
</dbReference>
<proteinExistence type="predicted"/>
<dbReference type="InterPro" id="IPR050385">
    <property type="entry name" value="Archaeal_FAD_synthase"/>
</dbReference>
<dbReference type="SUPFAM" id="SSF52374">
    <property type="entry name" value="Nucleotidylyl transferase"/>
    <property type="match status" value="1"/>
</dbReference>
<dbReference type="GO" id="GO:0016773">
    <property type="term" value="F:phosphotransferase activity, alcohol group as acceptor"/>
    <property type="evidence" value="ECO:0007669"/>
    <property type="project" value="InterPro"/>
</dbReference>
<evidence type="ECO:0000256" key="2">
    <source>
        <dbReference type="ARBA" id="ARBA00022679"/>
    </source>
</evidence>